<dbReference type="InterPro" id="IPR019956">
    <property type="entry name" value="Ubiquitin_dom"/>
</dbReference>
<dbReference type="InterPro" id="IPR000626">
    <property type="entry name" value="Ubiquitin-like_dom"/>
</dbReference>
<dbReference type="EMBL" id="LWLT01000030">
    <property type="status" value="NOT_ANNOTATED_CDS"/>
    <property type="molecule type" value="Genomic_DNA"/>
</dbReference>
<sequence length="285" mass="32332">MFKADLARTGIQLPAAYSRGIGKVQVMGNRKDPPFFNEDNVGPFCYRLPFYDTMELFIETLTGTCFELRVSPFEAIISVKAKIQRLEGIPICQQHLIWNNMELEDDYCLNYYNISEGCTLKLVLAMRGGPINTSRVPVEDPLKEMAEYMESSRDEVWEKTSCNKQVTLLVYQEGDQLNFFRVVDRGDGTLTPLSESLSSGSVYSLYADEDEEIEPSPSGQQIIENSITMNKMKLLKAKMENMNLSKKVKLGQAFLQFILAGLAALRSVGNCWEENLYKILFISSF</sequence>
<reference evidence="2" key="2">
    <citation type="submission" date="2025-08" db="UniProtKB">
        <authorList>
            <consortium name="Ensembl"/>
        </authorList>
    </citation>
    <scope>IDENTIFICATION</scope>
</reference>
<dbReference type="SUPFAM" id="SSF54236">
    <property type="entry name" value="Ubiquitin-like"/>
    <property type="match status" value="1"/>
</dbReference>
<dbReference type="Bgee" id="ENSCHIG00000007842">
    <property type="expression patterns" value="Expressed in cerebellum and 16 other cell types or tissues"/>
</dbReference>
<proteinExistence type="predicted"/>
<evidence type="ECO:0000259" key="1">
    <source>
        <dbReference type="PROSITE" id="PS50053"/>
    </source>
</evidence>
<reference evidence="2 3" key="1">
    <citation type="submission" date="2016-04" db="EMBL/GenBank/DDBJ databases">
        <title>Polished mammalian reference genomes with single-molecule sequencing and chromosome conformation capture applied to the Capra hircus genome.</title>
        <authorList>
            <person name="Bickhart D.M."/>
            <person name="Koren S."/>
            <person name="Rosen B."/>
            <person name="Hastie A."/>
            <person name="Liachko I."/>
            <person name="Sullivan S.T."/>
            <person name="Burton J."/>
            <person name="Sayre B.L."/>
            <person name="Huson H.J."/>
            <person name="Lee J."/>
            <person name="Lam E."/>
            <person name="Kelley C.M."/>
            <person name="Hutchison J.L."/>
            <person name="Zhou Y."/>
            <person name="Sun J."/>
            <person name="Crisa A."/>
            <person name="Schwartz J.C."/>
            <person name="Hammond J.A."/>
            <person name="Schroeder S.G."/>
            <person name="Liu G.E."/>
            <person name="Dunham M."/>
            <person name="Shendure J."/>
            <person name="Sonstegard T.S."/>
            <person name="Phillippy A.M."/>
            <person name="Van Tassell C.P."/>
            <person name="Smith T.P."/>
        </authorList>
    </citation>
    <scope>NUCLEOTIDE SEQUENCE [LARGE SCALE GENOMIC DNA]</scope>
</reference>
<dbReference type="InterPro" id="IPR053061">
    <property type="entry name" value="AN1-type_zinc_finger"/>
</dbReference>
<dbReference type="SMART" id="SM00213">
    <property type="entry name" value="UBQ"/>
    <property type="match status" value="1"/>
</dbReference>
<keyword evidence="3" id="KW-1185">Reference proteome</keyword>
<dbReference type="GeneTree" id="ENSGT00940000155716"/>
<dbReference type="PROSITE" id="PS50053">
    <property type="entry name" value="UBIQUITIN_2"/>
    <property type="match status" value="1"/>
</dbReference>
<reference evidence="2" key="3">
    <citation type="submission" date="2025-09" db="UniProtKB">
        <authorList>
            <consortium name="Ensembl"/>
        </authorList>
    </citation>
    <scope>IDENTIFICATION</scope>
</reference>
<evidence type="ECO:0000313" key="2">
    <source>
        <dbReference type="Ensembl" id="ENSCHIP00000003663.1"/>
    </source>
</evidence>
<accession>A0A452DV06</accession>
<name>A0A452DV06_CAPHI</name>
<gene>
    <name evidence="2" type="primary">ZFAND4</name>
</gene>
<dbReference type="InterPro" id="IPR029071">
    <property type="entry name" value="Ubiquitin-like_domsf"/>
</dbReference>
<dbReference type="AlphaFoldDB" id="A0A452DV06"/>
<feature type="domain" description="Ubiquitin-like" evidence="1">
    <location>
        <begin position="54"/>
        <end position="129"/>
    </location>
</feature>
<dbReference type="OMA" id="GNCWEEN"/>
<dbReference type="STRING" id="9925.ENSCHIP00000003663"/>
<dbReference type="CDD" id="cd01802">
    <property type="entry name" value="Ubl_ZFAND4"/>
    <property type="match status" value="1"/>
</dbReference>
<dbReference type="Gene3D" id="3.10.20.90">
    <property type="entry name" value="Phosphatidylinositol 3-kinase Catalytic Subunit, Chain A, domain 1"/>
    <property type="match status" value="1"/>
</dbReference>
<dbReference type="Proteomes" id="UP000291000">
    <property type="component" value="Chromosome 28"/>
</dbReference>
<protein>
    <submittedName>
        <fullName evidence="2">Zinc finger AN1-type containing 4</fullName>
    </submittedName>
</protein>
<evidence type="ECO:0000313" key="3">
    <source>
        <dbReference type="Proteomes" id="UP000291000"/>
    </source>
</evidence>
<organism evidence="2 3">
    <name type="scientific">Capra hircus</name>
    <name type="common">Goat</name>
    <dbReference type="NCBI Taxonomy" id="9925"/>
    <lineage>
        <taxon>Eukaryota</taxon>
        <taxon>Metazoa</taxon>
        <taxon>Chordata</taxon>
        <taxon>Craniata</taxon>
        <taxon>Vertebrata</taxon>
        <taxon>Euteleostomi</taxon>
        <taxon>Mammalia</taxon>
        <taxon>Eutheria</taxon>
        <taxon>Laurasiatheria</taxon>
        <taxon>Artiodactyla</taxon>
        <taxon>Ruminantia</taxon>
        <taxon>Pecora</taxon>
        <taxon>Bovidae</taxon>
        <taxon>Caprinae</taxon>
        <taxon>Capra</taxon>
    </lineage>
</organism>
<dbReference type="PRINTS" id="PR00348">
    <property type="entry name" value="UBIQUITIN"/>
</dbReference>
<dbReference type="Ensembl" id="ENSCHIT00000010772.1">
    <property type="protein sequence ID" value="ENSCHIP00000003663.1"/>
    <property type="gene ID" value="ENSCHIG00000007842.1"/>
</dbReference>
<dbReference type="Pfam" id="PF00240">
    <property type="entry name" value="ubiquitin"/>
    <property type="match status" value="1"/>
</dbReference>
<dbReference type="PANTHER" id="PTHR46728:SF1">
    <property type="entry name" value="AN1-TYPE ZINC FINGER PROTEIN 4"/>
    <property type="match status" value="1"/>
</dbReference>
<dbReference type="PANTHER" id="PTHR46728">
    <property type="entry name" value="AN1-TYPE ZINC FINGER PROTEIN 4"/>
    <property type="match status" value="1"/>
</dbReference>